<dbReference type="PANTHER" id="PTHR43537">
    <property type="entry name" value="TRANSCRIPTIONAL REGULATOR, GNTR FAMILY"/>
    <property type="match status" value="1"/>
</dbReference>
<accession>A0A7X6HF27</accession>
<dbReference type="Pfam" id="PF00392">
    <property type="entry name" value="GntR"/>
    <property type="match status" value="1"/>
</dbReference>
<dbReference type="PROSITE" id="PS50949">
    <property type="entry name" value="HTH_GNTR"/>
    <property type="match status" value="1"/>
</dbReference>
<evidence type="ECO:0000256" key="2">
    <source>
        <dbReference type="ARBA" id="ARBA00023125"/>
    </source>
</evidence>
<dbReference type="GO" id="GO:0003700">
    <property type="term" value="F:DNA-binding transcription factor activity"/>
    <property type="evidence" value="ECO:0007669"/>
    <property type="project" value="InterPro"/>
</dbReference>
<dbReference type="EMBL" id="JAAZSQ010000017">
    <property type="protein sequence ID" value="NKX55901.1"/>
    <property type="molecule type" value="Genomic_DNA"/>
</dbReference>
<dbReference type="PRINTS" id="PR00035">
    <property type="entry name" value="HTHGNTR"/>
</dbReference>
<proteinExistence type="predicted"/>
<dbReference type="InterPro" id="IPR008920">
    <property type="entry name" value="TF_FadR/GntR_C"/>
</dbReference>
<dbReference type="SUPFAM" id="SSF46785">
    <property type="entry name" value="Winged helix' DNA-binding domain"/>
    <property type="match status" value="1"/>
</dbReference>
<dbReference type="SUPFAM" id="SSF48008">
    <property type="entry name" value="GntR ligand-binding domain-like"/>
    <property type="match status" value="1"/>
</dbReference>
<evidence type="ECO:0000256" key="3">
    <source>
        <dbReference type="ARBA" id="ARBA00023163"/>
    </source>
</evidence>
<evidence type="ECO:0000259" key="4">
    <source>
        <dbReference type="PROSITE" id="PS50949"/>
    </source>
</evidence>
<dbReference type="Pfam" id="PF07729">
    <property type="entry name" value="FCD"/>
    <property type="match status" value="1"/>
</dbReference>
<organism evidence="5 6">
    <name type="scientific">Arthrobacter mobilis</name>
    <dbReference type="NCBI Taxonomy" id="2724944"/>
    <lineage>
        <taxon>Bacteria</taxon>
        <taxon>Bacillati</taxon>
        <taxon>Actinomycetota</taxon>
        <taxon>Actinomycetes</taxon>
        <taxon>Micrococcales</taxon>
        <taxon>Micrococcaceae</taxon>
        <taxon>Arthrobacter</taxon>
    </lineage>
</organism>
<evidence type="ECO:0000313" key="5">
    <source>
        <dbReference type="EMBL" id="NKX55901.1"/>
    </source>
</evidence>
<dbReference type="CDD" id="cd07377">
    <property type="entry name" value="WHTH_GntR"/>
    <property type="match status" value="1"/>
</dbReference>
<dbReference type="AlphaFoldDB" id="A0A7X6HF27"/>
<dbReference type="InterPro" id="IPR036390">
    <property type="entry name" value="WH_DNA-bd_sf"/>
</dbReference>
<dbReference type="InterPro" id="IPR036388">
    <property type="entry name" value="WH-like_DNA-bd_sf"/>
</dbReference>
<comment type="caution">
    <text evidence="5">The sequence shown here is derived from an EMBL/GenBank/DDBJ whole genome shotgun (WGS) entry which is preliminary data.</text>
</comment>
<evidence type="ECO:0000313" key="6">
    <source>
        <dbReference type="Proteomes" id="UP000544090"/>
    </source>
</evidence>
<reference evidence="5 6" key="1">
    <citation type="submission" date="2020-04" db="EMBL/GenBank/DDBJ databases">
        <title>Arthrobacter sp. nov.</title>
        <authorList>
            <person name="Liu S."/>
        </authorList>
    </citation>
    <scope>NUCLEOTIDE SEQUENCE [LARGE SCALE GENOMIC DNA]</scope>
    <source>
        <strain evidence="5 6">E918</strain>
    </source>
</reference>
<gene>
    <name evidence="5" type="ORF">HGG74_15405</name>
</gene>
<keyword evidence="1" id="KW-0805">Transcription regulation</keyword>
<dbReference type="Gene3D" id="1.20.120.530">
    <property type="entry name" value="GntR ligand-binding domain-like"/>
    <property type="match status" value="1"/>
</dbReference>
<name>A0A7X6HF27_9MICC</name>
<sequence>MHQVRVAESVASELRARILRGEFSSGMLPKQEDLRDEYGISHPSLREALRILETEGLVTVRRGNVGGASVHRPGEGRFGYSLGIALQSAGTRIDELAASLARLEPLCARLCAENPNRGTEVVPKLRKVLAQAPHDDEGVSFTRSSRDFHAAVVDLCGDSPIQLIVGGLVRLWTAQEEAWAETLSLEGEYPGHEARAHATKAHARLVDLIDAGNADEAEAYSRKHIVATQQLVIAKVDGRVVDASSTRARRHLLSA</sequence>
<keyword evidence="6" id="KW-1185">Reference proteome</keyword>
<dbReference type="InterPro" id="IPR011711">
    <property type="entry name" value="GntR_C"/>
</dbReference>
<dbReference type="Proteomes" id="UP000544090">
    <property type="component" value="Unassembled WGS sequence"/>
</dbReference>
<feature type="domain" description="HTH gntR-type" evidence="4">
    <location>
        <begin position="4"/>
        <end position="73"/>
    </location>
</feature>
<dbReference type="SMART" id="SM00895">
    <property type="entry name" value="FCD"/>
    <property type="match status" value="1"/>
</dbReference>
<dbReference type="InterPro" id="IPR000524">
    <property type="entry name" value="Tscrpt_reg_HTH_GntR"/>
</dbReference>
<dbReference type="Gene3D" id="1.10.10.10">
    <property type="entry name" value="Winged helix-like DNA-binding domain superfamily/Winged helix DNA-binding domain"/>
    <property type="match status" value="1"/>
</dbReference>
<dbReference type="GO" id="GO:0003677">
    <property type="term" value="F:DNA binding"/>
    <property type="evidence" value="ECO:0007669"/>
    <property type="project" value="UniProtKB-KW"/>
</dbReference>
<protein>
    <submittedName>
        <fullName evidence="5">FadR family transcriptional regulator</fullName>
    </submittedName>
</protein>
<dbReference type="SMART" id="SM00345">
    <property type="entry name" value="HTH_GNTR"/>
    <property type="match status" value="1"/>
</dbReference>
<keyword evidence="2" id="KW-0238">DNA-binding</keyword>
<dbReference type="PANTHER" id="PTHR43537:SF24">
    <property type="entry name" value="GLUCONATE OPERON TRANSCRIPTIONAL REPRESSOR"/>
    <property type="match status" value="1"/>
</dbReference>
<evidence type="ECO:0000256" key="1">
    <source>
        <dbReference type="ARBA" id="ARBA00023015"/>
    </source>
</evidence>
<keyword evidence="3" id="KW-0804">Transcription</keyword>